<keyword evidence="3" id="KW-0547">Nucleotide-binding</keyword>
<evidence type="ECO:0000256" key="2">
    <source>
        <dbReference type="ARBA" id="ARBA00022448"/>
    </source>
</evidence>
<evidence type="ECO:0000256" key="3">
    <source>
        <dbReference type="ARBA" id="ARBA00022741"/>
    </source>
</evidence>
<evidence type="ECO:0000313" key="5">
    <source>
        <dbReference type="EMBL" id="QOS70092.1"/>
    </source>
</evidence>
<dbReference type="Pfam" id="PF00005">
    <property type="entry name" value="ABC_tran"/>
    <property type="match status" value="1"/>
</dbReference>
<dbReference type="InterPro" id="IPR003593">
    <property type="entry name" value="AAA+_ATPase"/>
</dbReference>
<keyword evidence="4 5" id="KW-0067">ATP-binding</keyword>
<dbReference type="AlphaFoldDB" id="A0A6L7IR35"/>
<dbReference type="PROSITE" id="PS50893">
    <property type="entry name" value="ABC_TRANSPORTER_2"/>
    <property type="match status" value="1"/>
</dbReference>
<dbReference type="GO" id="GO:0016887">
    <property type="term" value="F:ATP hydrolysis activity"/>
    <property type="evidence" value="ECO:0007669"/>
    <property type="project" value="InterPro"/>
</dbReference>
<name>A0A6L7IR35_9ACTN</name>
<dbReference type="InterPro" id="IPR027417">
    <property type="entry name" value="P-loop_NTPase"/>
</dbReference>
<evidence type="ECO:0000256" key="1">
    <source>
        <dbReference type="ARBA" id="ARBA00005417"/>
    </source>
</evidence>
<protein>
    <submittedName>
        <fullName evidence="5">ATP-binding cassette domain-containing protein</fullName>
    </submittedName>
</protein>
<dbReference type="SMART" id="SM00382">
    <property type="entry name" value="AAA"/>
    <property type="match status" value="1"/>
</dbReference>
<proteinExistence type="inferred from homology"/>
<dbReference type="GO" id="GO:0005524">
    <property type="term" value="F:ATP binding"/>
    <property type="evidence" value="ECO:0007669"/>
    <property type="project" value="UniProtKB-KW"/>
</dbReference>
<dbReference type="Gene3D" id="3.40.50.300">
    <property type="entry name" value="P-loop containing nucleotide triphosphate hydrolases"/>
    <property type="match status" value="1"/>
</dbReference>
<accession>A0A6L7IR35</accession>
<dbReference type="EMBL" id="CP063310">
    <property type="protein sequence ID" value="QOS70092.1"/>
    <property type="molecule type" value="Genomic_DNA"/>
</dbReference>
<dbReference type="PANTHER" id="PTHR43335">
    <property type="entry name" value="ABC TRANSPORTER, ATP-BINDING PROTEIN"/>
    <property type="match status" value="1"/>
</dbReference>
<evidence type="ECO:0000313" key="6">
    <source>
        <dbReference type="Proteomes" id="UP000478463"/>
    </source>
</evidence>
<organism evidence="5 6">
    <name type="scientific">Eggerthella guodeyinii</name>
    <dbReference type="NCBI Taxonomy" id="2690837"/>
    <lineage>
        <taxon>Bacteria</taxon>
        <taxon>Bacillati</taxon>
        <taxon>Actinomycetota</taxon>
        <taxon>Coriobacteriia</taxon>
        <taxon>Eggerthellales</taxon>
        <taxon>Eggerthellaceae</taxon>
        <taxon>Eggerthella</taxon>
    </lineage>
</organism>
<dbReference type="InterPro" id="IPR003439">
    <property type="entry name" value="ABC_transporter-like_ATP-bd"/>
</dbReference>
<gene>
    <name evidence="5" type="ORF">GS424_017230</name>
</gene>
<dbReference type="KEGG" id="egd:GS424_017230"/>
<comment type="similarity">
    <text evidence="1">Belongs to the ABC transporter superfamily.</text>
</comment>
<keyword evidence="2" id="KW-0813">Transport</keyword>
<dbReference type="PANTHER" id="PTHR43335:SF8">
    <property type="entry name" value="ABC TRANSPORTER, ATP-BINDING PROTEIN"/>
    <property type="match status" value="1"/>
</dbReference>
<sequence>MKTFGSKTAVDHFDMHVHQGDIYGFVGRNGAGKTTVMRMLAGLAAPTGGEARVFGAAPQEAGASRRIGVLIESPGLYGTMSAYDNMMLKALVLGLVNPKDRVRDLLAFTGLGTVGSKKTKNFSMGMKQRLGLALALLGDPDLLLLDEPLNGLDPEGAREIRQLIMRLNVERGITVVVSSHVLEQLGKMATRYGVIREGRMVREMTAADVEQECSDFLRLDAANPTLALAVLQERFPELRFQSMPDASIRVFGTVDAGAVGAVLNEKGIAVQGLYAHKRDLEEFFVEMMGAEYRG</sequence>
<evidence type="ECO:0000256" key="4">
    <source>
        <dbReference type="ARBA" id="ARBA00022840"/>
    </source>
</evidence>
<dbReference type="Proteomes" id="UP000478463">
    <property type="component" value="Chromosome"/>
</dbReference>
<reference evidence="5 6" key="1">
    <citation type="submission" date="2020-10" db="EMBL/GenBank/DDBJ databases">
        <title>Eggerthella sp. nov., isolated from human feces.</title>
        <authorList>
            <person name="Yajun G."/>
        </authorList>
    </citation>
    <scope>NUCLEOTIDE SEQUENCE [LARGE SCALE GENOMIC DNA]</scope>
    <source>
        <strain evidence="5 6">HF-1101</strain>
    </source>
</reference>
<dbReference type="SUPFAM" id="SSF52540">
    <property type="entry name" value="P-loop containing nucleoside triphosphate hydrolases"/>
    <property type="match status" value="1"/>
</dbReference>